<organism evidence="1 2">
    <name type="scientific">Candidatus Scatoplasma merdavium</name>
    <dbReference type="NCBI Taxonomy" id="2840932"/>
    <lineage>
        <taxon>Bacteria</taxon>
        <taxon>Bacillati</taxon>
        <taxon>Bacillota</taxon>
        <taxon>Bacilli</taxon>
        <taxon>Bacillales</taxon>
        <taxon>Candidatus Scatoplasma</taxon>
    </lineage>
</organism>
<dbReference type="PANTHER" id="PTHR38451">
    <property type="entry name" value="TRNA (ADENINE(22)-N(1))-METHYLTRANSFERASE"/>
    <property type="match status" value="1"/>
</dbReference>
<accession>A0A9D9GRP8</accession>
<dbReference type="Pfam" id="PF04816">
    <property type="entry name" value="TrmK"/>
    <property type="match status" value="1"/>
</dbReference>
<gene>
    <name evidence="1" type="ORF">IAC78_04680</name>
</gene>
<dbReference type="GO" id="GO:0032259">
    <property type="term" value="P:methylation"/>
    <property type="evidence" value="ECO:0007669"/>
    <property type="project" value="UniProtKB-KW"/>
</dbReference>
<comment type="caution">
    <text evidence="1">The sequence shown here is derived from an EMBL/GenBank/DDBJ whole genome shotgun (WGS) entry which is preliminary data.</text>
</comment>
<dbReference type="InterPro" id="IPR029063">
    <property type="entry name" value="SAM-dependent_MTases_sf"/>
</dbReference>
<protein>
    <submittedName>
        <fullName evidence="1">SAM-dependent methyltransferase</fullName>
    </submittedName>
</protein>
<dbReference type="PANTHER" id="PTHR38451:SF1">
    <property type="entry name" value="TRNA (ADENINE(22)-N(1))-METHYLTRANSFERASE"/>
    <property type="match status" value="1"/>
</dbReference>
<dbReference type="InterPro" id="IPR006901">
    <property type="entry name" value="TrmK"/>
</dbReference>
<proteinExistence type="predicted"/>
<keyword evidence="1" id="KW-0489">Methyltransferase</keyword>
<dbReference type="Gene3D" id="3.40.50.150">
    <property type="entry name" value="Vaccinia Virus protein VP39"/>
    <property type="match status" value="1"/>
</dbReference>
<dbReference type="EMBL" id="JADING010000137">
    <property type="protein sequence ID" value="MBO8414743.1"/>
    <property type="molecule type" value="Genomic_DNA"/>
</dbReference>
<dbReference type="Proteomes" id="UP000823629">
    <property type="component" value="Unassembled WGS sequence"/>
</dbReference>
<dbReference type="GO" id="GO:0160105">
    <property type="term" value="F:tRNA (adenine(22)-N1)-methyltransferase activity"/>
    <property type="evidence" value="ECO:0007669"/>
    <property type="project" value="InterPro"/>
</dbReference>
<sequence length="210" mass="23886">MKRIETIASLISSDNGDLLDIGSDHGYLPLLLLKGGFSSKLYASENKLGPFNNLTNSLKGTDITCLFGDGLEVYQENIKQVVIAGMGGRLISKILDGGKIHLASIERLILEPQTDEDEMRRCLNDLKWKQIYGVYIKEKGHIYPIEIYVKGEEKLSEDEIEFGKYQLNNKDLLLKEKLNKKIEILSKLSGEIKKQEELKLLSIMEKYYEN</sequence>
<keyword evidence="1" id="KW-0808">Transferase</keyword>
<evidence type="ECO:0000313" key="1">
    <source>
        <dbReference type="EMBL" id="MBO8414743.1"/>
    </source>
</evidence>
<name>A0A9D9GRP8_9BACL</name>
<evidence type="ECO:0000313" key="2">
    <source>
        <dbReference type="Proteomes" id="UP000823629"/>
    </source>
</evidence>
<reference evidence="1" key="1">
    <citation type="submission" date="2020-10" db="EMBL/GenBank/DDBJ databases">
        <authorList>
            <person name="Gilroy R."/>
        </authorList>
    </citation>
    <scope>NUCLEOTIDE SEQUENCE</scope>
    <source>
        <strain evidence="1">1748</strain>
    </source>
</reference>
<dbReference type="AlphaFoldDB" id="A0A9D9GRP8"/>
<reference evidence="1" key="2">
    <citation type="journal article" date="2021" name="PeerJ">
        <title>Extensive microbial diversity within the chicken gut microbiome revealed by metagenomics and culture.</title>
        <authorList>
            <person name="Gilroy R."/>
            <person name="Ravi A."/>
            <person name="Getino M."/>
            <person name="Pursley I."/>
            <person name="Horton D.L."/>
            <person name="Alikhan N.F."/>
            <person name="Baker D."/>
            <person name="Gharbi K."/>
            <person name="Hall N."/>
            <person name="Watson M."/>
            <person name="Adriaenssens E.M."/>
            <person name="Foster-Nyarko E."/>
            <person name="Jarju S."/>
            <person name="Secka A."/>
            <person name="Antonio M."/>
            <person name="Oren A."/>
            <person name="Chaudhuri R.R."/>
            <person name="La Ragione R."/>
            <person name="Hildebrand F."/>
            <person name="Pallen M.J."/>
        </authorList>
    </citation>
    <scope>NUCLEOTIDE SEQUENCE</scope>
    <source>
        <strain evidence="1">1748</strain>
    </source>
</reference>
<dbReference type="PIRSF" id="PIRSF018637">
    <property type="entry name" value="TrmK"/>
    <property type="match status" value="1"/>
</dbReference>